<sequence>MTSPDQPLLALVHHEEAETLARHIAALAPDLHLELAADPDALAQASQRADIILTGRLPAGFVFPPSGVTWLQSTSSGIDYLIPMLTNLPDVLICNAKGLHADAMADYAFCMMTALLIDLPRLQREQAARVWSPRSVPTLRSRSLAVLGQGPVGLEIARRGADLGMRVTAVSRSGDSGPDGLAARRPVEALHEILPDSDVVVLALPSTPQTRHLIDADALALMRPDAILVNIARGAVVDEAALVAALQESRLGAAALDVFEQEPLAADSPLWAMPNVIITPHMSGNPADFCASMAHLFVDNYRRFRDGTDLLNVVDWRRGY</sequence>
<dbReference type="GO" id="GO:0016616">
    <property type="term" value="F:oxidoreductase activity, acting on the CH-OH group of donors, NAD or NADP as acceptor"/>
    <property type="evidence" value="ECO:0007669"/>
    <property type="project" value="UniProtKB-ARBA"/>
</dbReference>
<reference evidence="4" key="1">
    <citation type="submission" date="2020-12" db="EMBL/GenBank/DDBJ databases">
        <title>Bacterial taxonomy.</title>
        <authorList>
            <person name="Pan X."/>
        </authorList>
    </citation>
    <scope>NUCLEOTIDE SEQUENCE</scope>
    <source>
        <strain evidence="4">B2012</strain>
    </source>
</reference>
<dbReference type="InterPro" id="IPR029753">
    <property type="entry name" value="D-isomer_DH_CS"/>
</dbReference>
<keyword evidence="2" id="KW-0520">NAD</keyword>
<dbReference type="RefSeq" id="WP_198882996.1">
    <property type="nucleotide sequence ID" value="NZ_JAEKJA010000012.1"/>
</dbReference>
<evidence type="ECO:0000313" key="4">
    <source>
        <dbReference type="EMBL" id="MBJ3777099.1"/>
    </source>
</evidence>
<dbReference type="Gene3D" id="3.40.50.720">
    <property type="entry name" value="NAD(P)-binding Rossmann-like Domain"/>
    <property type="match status" value="2"/>
</dbReference>
<comment type="caution">
    <text evidence="4">The sequence shown here is derived from an EMBL/GenBank/DDBJ whole genome shotgun (WGS) entry which is preliminary data.</text>
</comment>
<name>A0A934ISY4_9HYPH</name>
<organism evidence="4 5">
    <name type="scientific">Acuticoccus mangrovi</name>
    <dbReference type="NCBI Taxonomy" id="2796142"/>
    <lineage>
        <taxon>Bacteria</taxon>
        <taxon>Pseudomonadati</taxon>
        <taxon>Pseudomonadota</taxon>
        <taxon>Alphaproteobacteria</taxon>
        <taxon>Hyphomicrobiales</taxon>
        <taxon>Amorphaceae</taxon>
        <taxon>Acuticoccus</taxon>
    </lineage>
</organism>
<keyword evidence="5" id="KW-1185">Reference proteome</keyword>
<dbReference type="CDD" id="cd05300">
    <property type="entry name" value="2-Hacid_dh_1"/>
    <property type="match status" value="1"/>
</dbReference>
<evidence type="ECO:0000313" key="5">
    <source>
        <dbReference type="Proteomes" id="UP000609531"/>
    </source>
</evidence>
<evidence type="ECO:0000256" key="1">
    <source>
        <dbReference type="ARBA" id="ARBA00023002"/>
    </source>
</evidence>
<accession>A0A934ISY4</accession>
<dbReference type="Pfam" id="PF02826">
    <property type="entry name" value="2-Hacid_dh_C"/>
    <property type="match status" value="1"/>
</dbReference>
<dbReference type="InterPro" id="IPR036291">
    <property type="entry name" value="NAD(P)-bd_dom_sf"/>
</dbReference>
<evidence type="ECO:0000256" key="2">
    <source>
        <dbReference type="ARBA" id="ARBA00023027"/>
    </source>
</evidence>
<protein>
    <submittedName>
        <fullName evidence="4">D-2-hydroxyacid dehydrogenase</fullName>
    </submittedName>
</protein>
<keyword evidence="1" id="KW-0560">Oxidoreductase</keyword>
<dbReference type="GO" id="GO:0051287">
    <property type="term" value="F:NAD binding"/>
    <property type="evidence" value="ECO:0007669"/>
    <property type="project" value="InterPro"/>
</dbReference>
<dbReference type="InterPro" id="IPR006140">
    <property type="entry name" value="D-isomer_DH_NAD-bd"/>
</dbReference>
<gene>
    <name evidence="4" type="ORF">JCR33_15435</name>
</gene>
<dbReference type="PANTHER" id="PTHR43333:SF1">
    <property type="entry name" value="D-ISOMER SPECIFIC 2-HYDROXYACID DEHYDROGENASE NAD-BINDING DOMAIN-CONTAINING PROTEIN"/>
    <property type="match status" value="1"/>
</dbReference>
<dbReference type="EMBL" id="JAEKJA010000012">
    <property type="protein sequence ID" value="MBJ3777099.1"/>
    <property type="molecule type" value="Genomic_DNA"/>
</dbReference>
<dbReference type="PROSITE" id="PS00671">
    <property type="entry name" value="D_2_HYDROXYACID_DH_3"/>
    <property type="match status" value="1"/>
</dbReference>
<dbReference type="Proteomes" id="UP000609531">
    <property type="component" value="Unassembled WGS sequence"/>
</dbReference>
<proteinExistence type="predicted"/>
<dbReference type="AlphaFoldDB" id="A0A934ISY4"/>
<dbReference type="PANTHER" id="PTHR43333">
    <property type="entry name" value="2-HACID_DH_C DOMAIN-CONTAINING PROTEIN"/>
    <property type="match status" value="1"/>
</dbReference>
<feature type="domain" description="D-isomer specific 2-hydroxyacid dehydrogenase NAD-binding" evidence="3">
    <location>
        <begin position="110"/>
        <end position="283"/>
    </location>
</feature>
<dbReference type="SUPFAM" id="SSF51735">
    <property type="entry name" value="NAD(P)-binding Rossmann-fold domains"/>
    <property type="match status" value="1"/>
</dbReference>
<evidence type="ECO:0000259" key="3">
    <source>
        <dbReference type="Pfam" id="PF02826"/>
    </source>
</evidence>